<organism evidence="11 12">
    <name type="scientific">Thioalbus denitrificans</name>
    <dbReference type="NCBI Taxonomy" id="547122"/>
    <lineage>
        <taxon>Bacteria</taxon>
        <taxon>Pseudomonadati</taxon>
        <taxon>Pseudomonadota</taxon>
        <taxon>Gammaproteobacteria</taxon>
        <taxon>Chromatiales</taxon>
        <taxon>Ectothiorhodospiraceae</taxon>
        <taxon>Thioalbus</taxon>
    </lineage>
</organism>
<keyword evidence="4" id="KW-0963">Cytoplasm</keyword>
<dbReference type="Gene3D" id="3.30.390.120">
    <property type="match status" value="1"/>
</dbReference>
<dbReference type="InterPro" id="IPR036188">
    <property type="entry name" value="FAD/NAD-bd_sf"/>
</dbReference>
<proteinExistence type="inferred from homology"/>
<evidence type="ECO:0000256" key="6">
    <source>
        <dbReference type="ARBA" id="ARBA00022827"/>
    </source>
</evidence>
<dbReference type="InterPro" id="IPR050260">
    <property type="entry name" value="FAD-bd_OxRdtase"/>
</dbReference>
<accession>A0A369CCD3</accession>
<evidence type="ECO:0000256" key="3">
    <source>
        <dbReference type="ARBA" id="ARBA00006442"/>
    </source>
</evidence>
<feature type="domain" description="FAD/NAD(P)-binding" evidence="9">
    <location>
        <begin position="4"/>
        <end position="279"/>
    </location>
</feature>
<keyword evidence="7" id="KW-0560">Oxidoreductase</keyword>
<dbReference type="Gene3D" id="3.50.50.60">
    <property type="entry name" value="FAD/NAD(P)-binding domain"/>
    <property type="match status" value="2"/>
</dbReference>
<keyword evidence="6" id="KW-0274">FAD</keyword>
<feature type="domain" description="Rubredoxin binding" evidence="10">
    <location>
        <begin position="307"/>
        <end position="375"/>
    </location>
</feature>
<comment type="similarity">
    <text evidence="3">Belongs to the FAD-dependent oxidoreductase family.</text>
</comment>
<dbReference type="RefSeq" id="WP_114279383.1">
    <property type="nucleotide sequence ID" value="NZ_QPJY01000003.1"/>
</dbReference>
<dbReference type="Pfam" id="PF18113">
    <property type="entry name" value="Rbx_binding"/>
    <property type="match status" value="1"/>
</dbReference>
<dbReference type="InterPro" id="IPR041364">
    <property type="entry name" value="Rbx-bd"/>
</dbReference>
<dbReference type="GO" id="GO:0016491">
    <property type="term" value="F:oxidoreductase activity"/>
    <property type="evidence" value="ECO:0007669"/>
    <property type="project" value="UniProtKB-KW"/>
</dbReference>
<comment type="subcellular location">
    <subcellularLocation>
        <location evidence="2">Cytoplasm</location>
    </subcellularLocation>
</comment>
<dbReference type="SUPFAM" id="SSF51905">
    <property type="entry name" value="FAD/NAD(P)-binding domain"/>
    <property type="match status" value="2"/>
</dbReference>
<evidence type="ECO:0000256" key="8">
    <source>
        <dbReference type="ARBA" id="ARBA00023027"/>
    </source>
</evidence>
<dbReference type="PANTHER" id="PTHR43429:SF3">
    <property type="entry name" value="NITRITE REDUCTASE [NAD(P)H]"/>
    <property type="match status" value="1"/>
</dbReference>
<comment type="cofactor">
    <cofactor evidence="1">
        <name>FAD</name>
        <dbReference type="ChEBI" id="CHEBI:57692"/>
    </cofactor>
</comment>
<sequence>MEPLVIVGTGLAGYTLARAFRKLDRTTPLVLVTADDGHFYSKPMLSNALARGKAPAELVTTPGELMAAELGATLMARTPVEAIDTAARRLRTARGEVAYSRLVLALGARPIRPPLAGDGAGEVLAVNSLDDYARFHAVLQGAAHVAIIGPGLIGCEFANDLLASGRRVTVIGPDPRPLGRLLPPAAGEALQTALGSAGVEWRLGTVAERVEREDAGYRVSLADGGTITADRVLSAVGLQPETGLARAAGLAVERGIRVDAALRTSDPHVHALGDCAEVDGQVLPYVLPLMEQAKVLAAVLNGGPQRLAYPVMPVVVKTPAHPVVVVPPAPGVAGTWSVEAGPDGVRAEFRGDGVLAGFALTGAATAARQALVKELAAATAPA</sequence>
<gene>
    <name evidence="11" type="ORF">DFQ59_103165</name>
</gene>
<evidence type="ECO:0000256" key="2">
    <source>
        <dbReference type="ARBA" id="ARBA00004496"/>
    </source>
</evidence>
<dbReference type="InterPro" id="IPR023753">
    <property type="entry name" value="FAD/NAD-binding_dom"/>
</dbReference>
<evidence type="ECO:0000313" key="12">
    <source>
        <dbReference type="Proteomes" id="UP000252707"/>
    </source>
</evidence>
<evidence type="ECO:0000256" key="5">
    <source>
        <dbReference type="ARBA" id="ARBA00022630"/>
    </source>
</evidence>
<dbReference type="Proteomes" id="UP000252707">
    <property type="component" value="Unassembled WGS sequence"/>
</dbReference>
<evidence type="ECO:0000259" key="9">
    <source>
        <dbReference type="Pfam" id="PF07992"/>
    </source>
</evidence>
<dbReference type="OrthoDB" id="9808980at2"/>
<evidence type="ECO:0000313" key="11">
    <source>
        <dbReference type="EMBL" id="RCX31201.1"/>
    </source>
</evidence>
<dbReference type="GO" id="GO:0005737">
    <property type="term" value="C:cytoplasm"/>
    <property type="evidence" value="ECO:0007669"/>
    <property type="project" value="UniProtKB-SubCell"/>
</dbReference>
<keyword evidence="12" id="KW-1185">Reference proteome</keyword>
<dbReference type="PRINTS" id="PR00411">
    <property type="entry name" value="PNDRDTASEI"/>
</dbReference>
<protein>
    <submittedName>
        <fullName evidence="11">Rubredoxin-NAD+ reductase</fullName>
    </submittedName>
</protein>
<reference evidence="11 12" key="1">
    <citation type="submission" date="2018-07" db="EMBL/GenBank/DDBJ databases">
        <title>Genomic Encyclopedia of Type Strains, Phase IV (KMG-IV): sequencing the most valuable type-strain genomes for metagenomic binning, comparative biology and taxonomic classification.</title>
        <authorList>
            <person name="Goeker M."/>
        </authorList>
    </citation>
    <scope>NUCLEOTIDE SEQUENCE [LARGE SCALE GENOMIC DNA]</scope>
    <source>
        <strain evidence="11 12">DSM 26407</strain>
    </source>
</reference>
<dbReference type="AlphaFoldDB" id="A0A369CCD3"/>
<dbReference type="PANTHER" id="PTHR43429">
    <property type="entry name" value="PYRIDINE NUCLEOTIDE-DISULFIDE OXIDOREDUCTASE DOMAIN-CONTAINING"/>
    <property type="match status" value="1"/>
</dbReference>
<comment type="caution">
    <text evidence="11">The sequence shown here is derived from an EMBL/GenBank/DDBJ whole genome shotgun (WGS) entry which is preliminary data.</text>
</comment>
<dbReference type="Pfam" id="PF07992">
    <property type="entry name" value="Pyr_redox_2"/>
    <property type="match status" value="1"/>
</dbReference>
<evidence type="ECO:0000256" key="4">
    <source>
        <dbReference type="ARBA" id="ARBA00022490"/>
    </source>
</evidence>
<keyword evidence="8" id="KW-0520">NAD</keyword>
<dbReference type="PRINTS" id="PR00368">
    <property type="entry name" value="FADPNR"/>
</dbReference>
<evidence type="ECO:0000259" key="10">
    <source>
        <dbReference type="Pfam" id="PF18113"/>
    </source>
</evidence>
<dbReference type="EMBL" id="QPJY01000003">
    <property type="protein sequence ID" value="RCX31201.1"/>
    <property type="molecule type" value="Genomic_DNA"/>
</dbReference>
<name>A0A369CCD3_9GAMM</name>
<evidence type="ECO:0000256" key="7">
    <source>
        <dbReference type="ARBA" id="ARBA00023002"/>
    </source>
</evidence>
<evidence type="ECO:0000256" key="1">
    <source>
        <dbReference type="ARBA" id="ARBA00001974"/>
    </source>
</evidence>
<keyword evidence="5" id="KW-0285">Flavoprotein</keyword>